<sequence length="71" mass="8109">MRILREVAGRIQQCEAEWLSVLQEEVPTYDVELNRAADGSETDRMDEVQADQAEEARGLLREVLAMLQPHV</sequence>
<organism evidence="1 2">
    <name type="scientific">Streptomyces uncialis</name>
    <dbReference type="NCBI Taxonomy" id="1048205"/>
    <lineage>
        <taxon>Bacteria</taxon>
        <taxon>Bacillati</taxon>
        <taxon>Actinomycetota</taxon>
        <taxon>Actinomycetes</taxon>
        <taxon>Kitasatosporales</taxon>
        <taxon>Streptomycetaceae</taxon>
        <taxon>Streptomyces</taxon>
    </lineage>
</organism>
<dbReference type="AlphaFoldDB" id="A0A1Q4VC26"/>
<accession>A0A1Q4VC26</accession>
<gene>
    <name evidence="1" type="ORF">AB852_00585</name>
</gene>
<name>A0A1Q4VC26_9ACTN</name>
<dbReference type="Proteomes" id="UP000186455">
    <property type="component" value="Unassembled WGS sequence"/>
</dbReference>
<protein>
    <submittedName>
        <fullName evidence="1">Uncharacterized protein</fullName>
    </submittedName>
</protein>
<dbReference type="EMBL" id="LFBV01000001">
    <property type="protein sequence ID" value="OKH95405.1"/>
    <property type="molecule type" value="Genomic_DNA"/>
</dbReference>
<evidence type="ECO:0000313" key="1">
    <source>
        <dbReference type="EMBL" id="OKH95405.1"/>
    </source>
</evidence>
<keyword evidence="2" id="KW-1185">Reference proteome</keyword>
<reference evidence="1 2" key="1">
    <citation type="submission" date="2015-06" db="EMBL/GenBank/DDBJ databases">
        <title>Cloning and characterization of the uncialamcin biosynthetic gene cluster.</title>
        <authorList>
            <person name="Yan X."/>
            <person name="Huang T."/>
            <person name="Ge H."/>
            <person name="Shen B."/>
        </authorList>
    </citation>
    <scope>NUCLEOTIDE SEQUENCE [LARGE SCALE GENOMIC DNA]</scope>
    <source>
        <strain evidence="1 2">DCA2648</strain>
    </source>
</reference>
<comment type="caution">
    <text evidence="1">The sequence shown here is derived from an EMBL/GenBank/DDBJ whole genome shotgun (WGS) entry which is preliminary data.</text>
</comment>
<evidence type="ECO:0000313" key="2">
    <source>
        <dbReference type="Proteomes" id="UP000186455"/>
    </source>
</evidence>
<proteinExistence type="predicted"/>